<evidence type="ECO:0000313" key="2">
    <source>
        <dbReference type="Proteomes" id="UP000463951"/>
    </source>
</evidence>
<evidence type="ECO:0000313" key="1">
    <source>
        <dbReference type="EMBL" id="BBJ39992.1"/>
    </source>
</evidence>
<sequence>MILALLTAAGGLFILSLILTARWLESRYWRARLVAYRLQLPSGLTAEQIAAWLGVLAADTRRWPVSFEVQATHQGIRYYLLVPAGQEASTLARLRSALPGLRTEEAPDYLTDRPAVRVASEYRLTNLQRPLGHDRAESAVTALLSGLHPLASSEAMRIQWILSGSRTFLPSKDDAAELARAVRAKNAAPVFNVVTRVAISAPSRARAISLLNRVTNAFKMLDAPGVSILPRAFLSTSTVAERVYGRTLPLTVWPMRLNTNEAAGLLGIPLGNVYLPGLELGRSRQLPPRKAWHARGSC</sequence>
<name>A0A499UH91_9ACTN</name>
<dbReference type="AlphaFoldDB" id="A0A499UH91"/>
<dbReference type="Proteomes" id="UP000463951">
    <property type="component" value="Chromosome"/>
</dbReference>
<organism evidence="1 2">
    <name type="scientific">Streptomyces antimycoticus</name>
    <dbReference type="NCBI Taxonomy" id="68175"/>
    <lineage>
        <taxon>Bacteria</taxon>
        <taxon>Bacillati</taxon>
        <taxon>Actinomycetota</taxon>
        <taxon>Actinomycetes</taxon>
        <taxon>Kitasatosporales</taxon>
        <taxon>Streptomycetaceae</taxon>
        <taxon>Streptomyces</taxon>
        <taxon>Streptomyces violaceusniger group</taxon>
    </lineage>
</organism>
<reference evidence="1 2" key="1">
    <citation type="journal article" date="2020" name="Int. J. Syst. Evol. Microbiol.">
        <title>Reclassification of Streptomyces castelarensis and Streptomyces sporoclivatus as later heterotypic synonyms of Streptomyces antimycoticus.</title>
        <authorList>
            <person name="Komaki H."/>
            <person name="Tamura T."/>
        </authorList>
    </citation>
    <scope>NUCLEOTIDE SEQUENCE [LARGE SCALE GENOMIC DNA]</scope>
    <source>
        <strain evidence="1 2">NBRC 100767</strain>
    </source>
</reference>
<dbReference type="EMBL" id="AP019620">
    <property type="protein sequence ID" value="BBJ39992.1"/>
    <property type="molecule type" value="Genomic_DNA"/>
</dbReference>
<evidence type="ECO:0008006" key="3">
    <source>
        <dbReference type="Google" id="ProtNLM"/>
    </source>
</evidence>
<proteinExistence type="predicted"/>
<protein>
    <recommendedName>
        <fullName evidence="3">Type VII secretion protein EccE</fullName>
    </recommendedName>
</protein>
<gene>
    <name evidence="1" type="ORF">SSPO_027100</name>
</gene>
<accession>A0A499UH91</accession>